<keyword evidence="2" id="KW-1185">Reference proteome</keyword>
<dbReference type="STRING" id="463040.CAL15_22635"/>
<accession>A0A1W6ZHT6</accession>
<organism evidence="1 2">
    <name type="scientific">Bordetella genomosp. 13</name>
    <dbReference type="NCBI Taxonomy" id="463040"/>
    <lineage>
        <taxon>Bacteria</taxon>
        <taxon>Pseudomonadati</taxon>
        <taxon>Pseudomonadota</taxon>
        <taxon>Betaproteobacteria</taxon>
        <taxon>Burkholderiales</taxon>
        <taxon>Alcaligenaceae</taxon>
        <taxon>Bordetella</taxon>
    </lineage>
</organism>
<evidence type="ECO:0000313" key="2">
    <source>
        <dbReference type="Proteomes" id="UP000194161"/>
    </source>
</evidence>
<dbReference type="KEGG" id="bgm:CAL15_22635"/>
<name>A0A1W6ZHT6_9BORD</name>
<dbReference type="EMBL" id="CP021111">
    <property type="protein sequence ID" value="ARP96916.1"/>
    <property type="molecule type" value="Genomic_DNA"/>
</dbReference>
<dbReference type="RefSeq" id="WP_086080563.1">
    <property type="nucleotide sequence ID" value="NZ_CP021111.1"/>
</dbReference>
<reference evidence="1 2" key="1">
    <citation type="submission" date="2017-05" db="EMBL/GenBank/DDBJ databases">
        <title>Complete and WGS of Bordetella genogroups.</title>
        <authorList>
            <person name="Spilker T."/>
            <person name="LiPuma J."/>
        </authorList>
    </citation>
    <scope>NUCLEOTIDE SEQUENCE [LARGE SCALE GENOMIC DNA]</scope>
    <source>
        <strain evidence="1 2">AU7206</strain>
    </source>
</reference>
<dbReference type="Proteomes" id="UP000194161">
    <property type="component" value="Chromosome"/>
</dbReference>
<gene>
    <name evidence="1" type="ORF">CAL15_22635</name>
</gene>
<protein>
    <submittedName>
        <fullName evidence="1">Uncharacterized protein</fullName>
    </submittedName>
</protein>
<proteinExistence type="predicted"/>
<evidence type="ECO:0000313" key="1">
    <source>
        <dbReference type="EMBL" id="ARP96916.1"/>
    </source>
</evidence>
<sequence length="109" mass="12064">MTYALTSRSTTSAFRREMYPIAQTTERQSSQLLGLTEEVLRAHELSVIGSGPRRSTIPSPDFDAVYLEIPVKASFREVGDMNFQLAALVAERLDETPEEVVVAFTAAEP</sequence>
<dbReference type="AlphaFoldDB" id="A0A1W6ZHT6"/>